<sequence length="241" mass="26693">MAFNCPYCGHAAHSTAMYMTCEESTLCQQCGLSESDAWLRSQEDELVARFSAYSITPQVEQVPDSKPAANRIVYASAAAHSFIVSPYSTNGHPSVPSKSNEATWVVQTDPRHSDAFVPTSSASFDMEMDSEPELSDTATTDSKRSSFNVDNHPHSHFVGGVDYEISEAEPYMSLGYEHDQSSNNMSQSRNQSLALGAQLPQEPSTGSTYSPCKDPVYNARSWWDYGGGHEYRWDCMREHAM</sequence>
<evidence type="ECO:0000313" key="3">
    <source>
        <dbReference type="Proteomes" id="UP000053095"/>
    </source>
</evidence>
<comment type="caution">
    <text evidence="2">The sequence shown here is derived from an EMBL/GenBank/DDBJ whole genome shotgun (WGS) entry which is preliminary data.</text>
</comment>
<dbReference type="EMBL" id="DF933818">
    <property type="protein sequence ID" value="GAM36844.1"/>
    <property type="molecule type" value="Genomic_DNA"/>
</dbReference>
<dbReference type="Proteomes" id="UP000053095">
    <property type="component" value="Unassembled WGS sequence"/>
</dbReference>
<organism evidence="2 3">
    <name type="scientific">Talaromyces pinophilus</name>
    <name type="common">Penicillium pinophilum</name>
    <dbReference type="NCBI Taxonomy" id="128442"/>
    <lineage>
        <taxon>Eukaryota</taxon>
        <taxon>Fungi</taxon>
        <taxon>Dikarya</taxon>
        <taxon>Ascomycota</taxon>
        <taxon>Pezizomycotina</taxon>
        <taxon>Eurotiomycetes</taxon>
        <taxon>Eurotiomycetidae</taxon>
        <taxon>Eurotiales</taxon>
        <taxon>Trichocomaceae</taxon>
        <taxon>Talaromyces</taxon>
        <taxon>Talaromyces sect. Talaromyces</taxon>
    </lineage>
</organism>
<dbReference type="AlphaFoldDB" id="A0A6V8H9Q1"/>
<protein>
    <submittedName>
        <fullName evidence="2">Uncharacterized protein</fullName>
    </submittedName>
</protein>
<evidence type="ECO:0000313" key="2">
    <source>
        <dbReference type="EMBL" id="GAM36844.1"/>
    </source>
</evidence>
<proteinExistence type="predicted"/>
<evidence type="ECO:0000256" key="1">
    <source>
        <dbReference type="SAM" id="MobiDB-lite"/>
    </source>
</evidence>
<reference evidence="3" key="1">
    <citation type="journal article" date="2015" name="Genome Announc.">
        <title>Draft genome sequence of Talaromyces cellulolyticus strain Y-94, a source of lignocellulosic biomass-degrading enzymes.</title>
        <authorList>
            <person name="Fujii T."/>
            <person name="Koike H."/>
            <person name="Sawayama S."/>
            <person name="Yano S."/>
            <person name="Inoue H."/>
        </authorList>
    </citation>
    <scope>NUCLEOTIDE SEQUENCE [LARGE SCALE GENOMIC DNA]</scope>
    <source>
        <strain evidence="3">Y-94</strain>
    </source>
</reference>
<keyword evidence="3" id="KW-1185">Reference proteome</keyword>
<name>A0A6V8H9Q1_TALPI</name>
<feature type="compositionally biased region" description="Polar residues" evidence="1">
    <location>
        <begin position="136"/>
        <end position="149"/>
    </location>
</feature>
<feature type="region of interest" description="Disordered" evidence="1">
    <location>
        <begin position="124"/>
        <end position="151"/>
    </location>
</feature>
<accession>A0A6V8H9Q1</accession>
<gene>
    <name evidence="2" type="ORF">TCE0_022f06258</name>
</gene>